<accession>A0A3S4X4K4</accession>
<evidence type="ECO:0000256" key="2">
    <source>
        <dbReference type="ARBA" id="ARBA00013194"/>
    </source>
</evidence>
<protein>
    <recommendedName>
        <fullName evidence="2 5">peptidylprolyl isomerase</fullName>
        <ecNumber evidence="2 5">5.2.1.8</ecNumber>
    </recommendedName>
</protein>
<dbReference type="GO" id="GO:0005737">
    <property type="term" value="C:cytoplasm"/>
    <property type="evidence" value="ECO:0007669"/>
    <property type="project" value="TreeGrafter"/>
</dbReference>
<evidence type="ECO:0000256" key="3">
    <source>
        <dbReference type="ARBA" id="ARBA00023110"/>
    </source>
</evidence>
<dbReference type="InterPro" id="IPR001179">
    <property type="entry name" value="PPIase_FKBP_dom"/>
</dbReference>
<dbReference type="PANTHER" id="PTHR10516:SF443">
    <property type="entry name" value="FK506-BINDING PROTEIN 59-RELATED"/>
    <property type="match status" value="1"/>
</dbReference>
<evidence type="ECO:0000256" key="7">
    <source>
        <dbReference type="SAM" id="SignalP"/>
    </source>
</evidence>
<feature type="signal peptide" evidence="7">
    <location>
        <begin position="1"/>
        <end position="20"/>
    </location>
</feature>
<feature type="domain" description="PPIase FKBP-type" evidence="8">
    <location>
        <begin position="81"/>
        <end position="169"/>
    </location>
</feature>
<dbReference type="AlphaFoldDB" id="A0A3S4X4K4"/>
<dbReference type="PANTHER" id="PTHR10516">
    <property type="entry name" value="PEPTIDYL-PROLYL CIS-TRANS ISOMERASE"/>
    <property type="match status" value="1"/>
</dbReference>
<dbReference type="OrthoDB" id="25996at2"/>
<evidence type="ECO:0000256" key="4">
    <source>
        <dbReference type="ARBA" id="ARBA00023235"/>
    </source>
</evidence>
<reference evidence="9 10" key="1">
    <citation type="submission" date="2018-12" db="EMBL/GenBank/DDBJ databases">
        <authorList>
            <consortium name="Pathogen Informatics"/>
        </authorList>
    </citation>
    <scope>NUCLEOTIDE SEQUENCE [LARGE SCALE GENOMIC DNA]</scope>
    <source>
        <strain evidence="9 10">NCTC13354</strain>
    </source>
</reference>
<keyword evidence="10" id="KW-1185">Reference proteome</keyword>
<dbReference type="SUPFAM" id="SSF54534">
    <property type="entry name" value="FKBP-like"/>
    <property type="match status" value="1"/>
</dbReference>
<feature type="region of interest" description="Disordered" evidence="6">
    <location>
        <begin position="18"/>
        <end position="50"/>
    </location>
</feature>
<dbReference type="KEGG" id="tbw:NCTC13354_00217"/>
<dbReference type="EC" id="5.2.1.8" evidence="2 5"/>
<dbReference type="EMBL" id="LR134476">
    <property type="protein sequence ID" value="VEI12534.1"/>
    <property type="molecule type" value="Genomic_DNA"/>
</dbReference>
<dbReference type="GO" id="GO:0003755">
    <property type="term" value="F:peptidyl-prolyl cis-trans isomerase activity"/>
    <property type="evidence" value="ECO:0007669"/>
    <property type="project" value="UniProtKB-KW"/>
</dbReference>
<sequence length="327" mass="33867">MRKLAMVAALALLLSGCSGSDDPSPSADPSETASPIEYGTDMPTLDTSGEHPKLAFPGPNPVEGLKVEVVEEGTGRIVEAGDVVVAHYVGQVWGSSDPFDSSFERGEPSSFSLQQVIRGWTEGLSGLPVGSKVIVSIPPEYGYGPTGQPNAGIGGTDTIAFYVELHSALGINDAGHVDAEMKVDLAELPVEITGELGKPVTVKVKDGVKAPEGEPQVTVIAEGKGEPVGEAGTIMYQQYAMSSWDNSVSEVTYGQFGPQKVLIGNGSVFDKFSGIPVGSRVLLQVPASDGGENSTTAPAFAAVVDIIDQMPSPNPPGDQGKQADEAK</sequence>
<dbReference type="Gene3D" id="3.10.50.40">
    <property type="match status" value="1"/>
</dbReference>
<organism evidence="9 10">
    <name type="scientific">Trueperella bialowiezensis</name>
    <dbReference type="NCBI Taxonomy" id="312285"/>
    <lineage>
        <taxon>Bacteria</taxon>
        <taxon>Bacillati</taxon>
        <taxon>Actinomycetota</taxon>
        <taxon>Actinomycetes</taxon>
        <taxon>Actinomycetales</taxon>
        <taxon>Actinomycetaceae</taxon>
        <taxon>Trueperella</taxon>
    </lineage>
</organism>
<name>A0A3S4X4K4_9ACTO</name>
<evidence type="ECO:0000259" key="8">
    <source>
        <dbReference type="PROSITE" id="PS50059"/>
    </source>
</evidence>
<dbReference type="Proteomes" id="UP000269542">
    <property type="component" value="Chromosome"/>
</dbReference>
<evidence type="ECO:0000256" key="5">
    <source>
        <dbReference type="PROSITE-ProRule" id="PRU00277"/>
    </source>
</evidence>
<evidence type="ECO:0000256" key="1">
    <source>
        <dbReference type="ARBA" id="ARBA00000971"/>
    </source>
</evidence>
<keyword evidence="3 5" id="KW-0697">Rotamase</keyword>
<evidence type="ECO:0000256" key="6">
    <source>
        <dbReference type="SAM" id="MobiDB-lite"/>
    </source>
</evidence>
<dbReference type="InterPro" id="IPR046357">
    <property type="entry name" value="PPIase_dom_sf"/>
</dbReference>
<feature type="compositionally biased region" description="Low complexity" evidence="6">
    <location>
        <begin position="18"/>
        <end position="30"/>
    </location>
</feature>
<feature type="chain" id="PRO_5038336551" description="peptidylprolyl isomerase" evidence="7">
    <location>
        <begin position="21"/>
        <end position="327"/>
    </location>
</feature>
<gene>
    <name evidence="9" type="primary">fkbP_1</name>
    <name evidence="9" type="ORF">NCTC13354_00217</name>
</gene>
<dbReference type="RefSeq" id="WP_126415732.1">
    <property type="nucleotide sequence ID" value="NZ_LR134476.1"/>
</dbReference>
<dbReference type="InterPro" id="IPR050689">
    <property type="entry name" value="FKBP-type_PPIase"/>
</dbReference>
<dbReference type="PROSITE" id="PS51257">
    <property type="entry name" value="PROKAR_LIPOPROTEIN"/>
    <property type="match status" value="1"/>
</dbReference>
<feature type="region of interest" description="Disordered" evidence="6">
    <location>
        <begin position="308"/>
        <end position="327"/>
    </location>
</feature>
<proteinExistence type="predicted"/>
<evidence type="ECO:0000313" key="10">
    <source>
        <dbReference type="Proteomes" id="UP000269542"/>
    </source>
</evidence>
<dbReference type="Pfam" id="PF00254">
    <property type="entry name" value="FKBP_C"/>
    <property type="match status" value="1"/>
</dbReference>
<keyword evidence="4 5" id="KW-0413">Isomerase</keyword>
<dbReference type="PROSITE" id="PS50059">
    <property type="entry name" value="FKBP_PPIASE"/>
    <property type="match status" value="1"/>
</dbReference>
<evidence type="ECO:0000313" key="9">
    <source>
        <dbReference type="EMBL" id="VEI12534.1"/>
    </source>
</evidence>
<keyword evidence="7" id="KW-0732">Signal</keyword>
<comment type="catalytic activity">
    <reaction evidence="1 5">
        <text>[protein]-peptidylproline (omega=180) = [protein]-peptidylproline (omega=0)</text>
        <dbReference type="Rhea" id="RHEA:16237"/>
        <dbReference type="Rhea" id="RHEA-COMP:10747"/>
        <dbReference type="Rhea" id="RHEA-COMP:10748"/>
        <dbReference type="ChEBI" id="CHEBI:83833"/>
        <dbReference type="ChEBI" id="CHEBI:83834"/>
        <dbReference type="EC" id="5.2.1.8"/>
    </reaction>
</comment>